<dbReference type="Pfam" id="PF00672">
    <property type="entry name" value="HAMP"/>
    <property type="match status" value="1"/>
</dbReference>
<comment type="similarity">
    <text evidence="3">Belongs to the methyl-accepting chemotaxis (MCP) protein family.</text>
</comment>
<evidence type="ECO:0000256" key="2">
    <source>
        <dbReference type="ARBA" id="ARBA00023224"/>
    </source>
</evidence>
<evidence type="ECO:0000313" key="8">
    <source>
        <dbReference type="EMBL" id="MCE2596256.1"/>
    </source>
</evidence>
<dbReference type="PROSITE" id="PS50885">
    <property type="entry name" value="HAMP"/>
    <property type="match status" value="1"/>
</dbReference>
<dbReference type="Pfam" id="PF08269">
    <property type="entry name" value="dCache_2"/>
    <property type="match status" value="1"/>
</dbReference>
<comment type="caution">
    <text evidence="8">The sequence shown here is derived from an EMBL/GenBank/DDBJ whole genome shotgun (WGS) entry which is preliminary data.</text>
</comment>
<evidence type="ECO:0000256" key="5">
    <source>
        <dbReference type="SAM" id="Phobius"/>
    </source>
</evidence>
<keyword evidence="5" id="KW-1133">Transmembrane helix</keyword>
<dbReference type="Pfam" id="PF00015">
    <property type="entry name" value="MCPsignal"/>
    <property type="match status" value="1"/>
</dbReference>
<dbReference type="CDD" id="cd11386">
    <property type="entry name" value="MCP_signal"/>
    <property type="match status" value="1"/>
</dbReference>
<dbReference type="CDD" id="cd06225">
    <property type="entry name" value="HAMP"/>
    <property type="match status" value="1"/>
</dbReference>
<name>A0ABS8WET7_9GAMM</name>
<reference evidence="8 9" key="1">
    <citation type="journal article" date="2022" name="Environ. Microbiol. Rep.">
        <title>Eco-phylogenetic analyses reveal divergent evolution of vitamin B12 metabolism in the marine bacterial family 'Psychromonadaceae'.</title>
        <authorList>
            <person name="Jin X."/>
            <person name="Yang Y."/>
            <person name="Cao H."/>
            <person name="Gao B."/>
            <person name="Zhao Z."/>
        </authorList>
    </citation>
    <scope>NUCLEOTIDE SEQUENCE [LARGE SCALE GENOMIC DNA]</scope>
    <source>
        <strain evidence="8 9">MKS20</strain>
    </source>
</reference>
<organism evidence="8 9">
    <name type="scientific">Motilimonas cestriensis</name>
    <dbReference type="NCBI Taxonomy" id="2742685"/>
    <lineage>
        <taxon>Bacteria</taxon>
        <taxon>Pseudomonadati</taxon>
        <taxon>Pseudomonadota</taxon>
        <taxon>Gammaproteobacteria</taxon>
        <taxon>Alteromonadales</taxon>
        <taxon>Alteromonadales genera incertae sedis</taxon>
        <taxon>Motilimonas</taxon>
    </lineage>
</organism>
<gene>
    <name evidence="8" type="ORF">K6Y31_15720</name>
</gene>
<keyword evidence="5" id="KW-0472">Membrane</keyword>
<dbReference type="SUPFAM" id="SSF58104">
    <property type="entry name" value="Methyl-accepting chemotaxis protein (MCP) signaling domain"/>
    <property type="match status" value="1"/>
</dbReference>
<dbReference type="PANTHER" id="PTHR32089:SF120">
    <property type="entry name" value="METHYL-ACCEPTING CHEMOTAXIS PROTEIN TLPQ"/>
    <property type="match status" value="1"/>
</dbReference>
<evidence type="ECO:0000259" key="7">
    <source>
        <dbReference type="PROSITE" id="PS50885"/>
    </source>
</evidence>
<dbReference type="SMART" id="SM00304">
    <property type="entry name" value="HAMP"/>
    <property type="match status" value="1"/>
</dbReference>
<evidence type="ECO:0000256" key="3">
    <source>
        <dbReference type="ARBA" id="ARBA00029447"/>
    </source>
</evidence>
<evidence type="ECO:0000259" key="6">
    <source>
        <dbReference type="PROSITE" id="PS50111"/>
    </source>
</evidence>
<dbReference type="PROSITE" id="PS50111">
    <property type="entry name" value="CHEMOTAXIS_TRANSDUC_2"/>
    <property type="match status" value="1"/>
</dbReference>
<keyword evidence="9" id="KW-1185">Reference proteome</keyword>
<dbReference type="InterPro" id="IPR003660">
    <property type="entry name" value="HAMP_dom"/>
</dbReference>
<dbReference type="SMART" id="SM00283">
    <property type="entry name" value="MA"/>
    <property type="match status" value="1"/>
</dbReference>
<dbReference type="Gene3D" id="1.10.287.950">
    <property type="entry name" value="Methyl-accepting chemotaxis protein"/>
    <property type="match status" value="1"/>
</dbReference>
<feature type="transmembrane region" description="Helical" evidence="5">
    <location>
        <begin position="190"/>
        <end position="209"/>
    </location>
</feature>
<comment type="subcellular location">
    <subcellularLocation>
        <location evidence="1">Membrane</location>
    </subcellularLocation>
</comment>
<dbReference type="InterPro" id="IPR004089">
    <property type="entry name" value="MCPsignal_dom"/>
</dbReference>
<protein>
    <submittedName>
        <fullName evidence="8">Methyl-accepting chemotaxis protein</fullName>
    </submittedName>
</protein>
<evidence type="ECO:0000313" key="9">
    <source>
        <dbReference type="Proteomes" id="UP001201273"/>
    </source>
</evidence>
<evidence type="ECO:0000256" key="1">
    <source>
        <dbReference type="ARBA" id="ARBA00004370"/>
    </source>
</evidence>
<sequence>MLNLASLFFGRFKLSTLMMLLSLLVITAMLLSTLSSTSSVREGVINIERQTLKYHVTSIAKLIAHQPQDITSLRQLLYPARWYQDDSGYVFLVNGKDASYIVYPPKPEKEGKALSNIVLDEGGTLAQAIIQASQTGQPAMVNYPHKKPGDDDTTQKAAYLYPLERGGNVLVSGVYLDSSKGILAAIYKQIFVPFLGVAVFVIITVFIVTKHLNLRVNYLISAMQKLAQGDLRDHVDLKGRDEMSFIAKALNLSQKKLSETLLQQTQNGANVATTAVQMDTNLGHTNKLIQSQLNKLDQLASAMEEMVCSISEVAENAMQASVDSHSVDDKSHQGAASLAHCIKAINQVSEQLQQCSMSVQGVSDGVISIHSVVDTINSISEQTNLLALNAAIESARAGEHGRGFAVVADEVRQLAFRTQGATSEIADMIEQLKQQAQETVSLVENSVLTAETGLREANKVGSEFSAITEEIGKLNDRNTLIAAAAEQQATVAQTMSQSVNDLHLELGQTNSELMELAAGSLSLKEQAEDLDQQLAQFQCRDYGQQPG</sequence>
<dbReference type="InterPro" id="IPR004010">
    <property type="entry name" value="Double_Cache_2"/>
</dbReference>
<dbReference type="Gene3D" id="3.30.450.20">
    <property type="entry name" value="PAS domain"/>
    <property type="match status" value="1"/>
</dbReference>
<dbReference type="PANTHER" id="PTHR32089">
    <property type="entry name" value="METHYL-ACCEPTING CHEMOTAXIS PROTEIN MCPB"/>
    <property type="match status" value="1"/>
</dbReference>
<feature type="domain" description="Methyl-accepting transducer" evidence="6">
    <location>
        <begin position="267"/>
        <end position="503"/>
    </location>
</feature>
<dbReference type="Proteomes" id="UP001201273">
    <property type="component" value="Unassembled WGS sequence"/>
</dbReference>
<keyword evidence="5" id="KW-0812">Transmembrane</keyword>
<keyword evidence="2 4" id="KW-0807">Transducer</keyword>
<proteinExistence type="inferred from homology"/>
<dbReference type="RefSeq" id="WP_233053903.1">
    <property type="nucleotide sequence ID" value="NZ_JAIMJA010000017.1"/>
</dbReference>
<evidence type="ECO:0000256" key="4">
    <source>
        <dbReference type="PROSITE-ProRule" id="PRU00284"/>
    </source>
</evidence>
<accession>A0ABS8WET7</accession>
<feature type="domain" description="HAMP" evidence="7">
    <location>
        <begin position="210"/>
        <end position="262"/>
    </location>
</feature>
<dbReference type="EMBL" id="JAIMJA010000017">
    <property type="protein sequence ID" value="MCE2596256.1"/>
    <property type="molecule type" value="Genomic_DNA"/>
</dbReference>